<proteinExistence type="inferred from homology"/>
<evidence type="ECO:0000313" key="4">
    <source>
        <dbReference type="EMBL" id="RIJ27885.1"/>
    </source>
</evidence>
<dbReference type="SUPFAM" id="SSF102405">
    <property type="entry name" value="MCP/YpsA-like"/>
    <property type="match status" value="1"/>
</dbReference>
<name>A0A399RD95_9PROT</name>
<dbReference type="PANTHER" id="PTHR43022:SF1">
    <property type="entry name" value="PROTEIN SMF"/>
    <property type="match status" value="1"/>
</dbReference>
<feature type="domain" description="DprA winged helix" evidence="3">
    <location>
        <begin position="299"/>
        <end position="353"/>
    </location>
</feature>
<dbReference type="InterPro" id="IPR036388">
    <property type="entry name" value="WH-like_DNA-bd_sf"/>
</dbReference>
<gene>
    <name evidence="4" type="primary">dprA</name>
    <name evidence="4" type="ORF">D1223_10690</name>
</gene>
<dbReference type="AlphaFoldDB" id="A0A399RD95"/>
<feature type="domain" description="Smf/DprA SLOG" evidence="2">
    <location>
        <begin position="68"/>
        <end position="274"/>
    </location>
</feature>
<dbReference type="InterPro" id="IPR057666">
    <property type="entry name" value="DrpA_SLOG"/>
</dbReference>
<dbReference type="Pfam" id="PF21102">
    <property type="entry name" value="DprA_N"/>
    <property type="match status" value="1"/>
</dbReference>
<evidence type="ECO:0000259" key="3">
    <source>
        <dbReference type="Pfam" id="PF17782"/>
    </source>
</evidence>
<comment type="similarity">
    <text evidence="1">Belongs to the DprA/Smf family.</text>
</comment>
<dbReference type="OrthoDB" id="9785707at2"/>
<protein>
    <submittedName>
        <fullName evidence="4">DNA-protecting protein DprA</fullName>
    </submittedName>
</protein>
<accession>A0A399RD95</accession>
<dbReference type="RefSeq" id="WP_119376421.1">
    <property type="nucleotide sequence ID" value="NZ_QWFX01000013.1"/>
</dbReference>
<dbReference type="Gene3D" id="1.10.10.10">
    <property type="entry name" value="Winged helix-like DNA-binding domain superfamily/Winged helix DNA-binding domain"/>
    <property type="match status" value="1"/>
</dbReference>
<sequence length="358" mass="37030">MTPPASEADLAEWVALARAPRIGPVTFFQLLDRFGTPGDALAGMPSINADMDAARREIDDVRQAGATILTAADPRFPKALSHLSPPPPLITAIGKLDLLNRPAIALVGARDASAAGRKIAGQLSTAVGQAGLVTISGMARGIDGEVHAASLDTGTVAVLAGGADQVYPPQHRDLYEAICQQGAAVSERAFGHRATARDFPRRNRIVTGLAVGTVVVEAAERSGSLISARMAGEQGREVMAVPGSPLDPRAAGTNRLIRNGATLVRHGADVLEAVSGQIGEQHAFSFSPPMPLDPSFEDEPPGGDLAARILEALSPTPVPISEIARASQCSARQCAALLMELEIEGKALTHAGGLASRA</sequence>
<keyword evidence="5" id="KW-1185">Reference proteome</keyword>
<organism evidence="4 5">
    <name type="scientific">Henriciella mobilis</name>
    <dbReference type="NCBI Taxonomy" id="2305467"/>
    <lineage>
        <taxon>Bacteria</taxon>
        <taxon>Pseudomonadati</taxon>
        <taxon>Pseudomonadota</taxon>
        <taxon>Alphaproteobacteria</taxon>
        <taxon>Hyphomonadales</taxon>
        <taxon>Hyphomonadaceae</taxon>
        <taxon>Henriciella</taxon>
    </lineage>
</organism>
<comment type="caution">
    <text evidence="4">The sequence shown here is derived from an EMBL/GenBank/DDBJ whole genome shotgun (WGS) entry which is preliminary data.</text>
</comment>
<dbReference type="Pfam" id="PF17782">
    <property type="entry name" value="WHD_DprA"/>
    <property type="match status" value="1"/>
</dbReference>
<evidence type="ECO:0000256" key="1">
    <source>
        <dbReference type="ARBA" id="ARBA00006525"/>
    </source>
</evidence>
<dbReference type="InterPro" id="IPR041614">
    <property type="entry name" value="DprA_WH"/>
</dbReference>
<evidence type="ECO:0000259" key="2">
    <source>
        <dbReference type="Pfam" id="PF02481"/>
    </source>
</evidence>
<dbReference type="EMBL" id="QWFX01000013">
    <property type="protein sequence ID" value="RIJ27885.1"/>
    <property type="molecule type" value="Genomic_DNA"/>
</dbReference>
<dbReference type="Gene3D" id="3.40.50.450">
    <property type="match status" value="1"/>
</dbReference>
<dbReference type="PANTHER" id="PTHR43022">
    <property type="entry name" value="PROTEIN SMF"/>
    <property type="match status" value="1"/>
</dbReference>
<dbReference type="Pfam" id="PF02481">
    <property type="entry name" value="DNA_processg_A"/>
    <property type="match status" value="1"/>
</dbReference>
<dbReference type="Proteomes" id="UP000266385">
    <property type="component" value="Unassembled WGS sequence"/>
</dbReference>
<reference evidence="4 5" key="1">
    <citation type="submission" date="2018-08" db="EMBL/GenBank/DDBJ databases">
        <title>Henriciella mobilis sp. nov., isolated from seawater.</title>
        <authorList>
            <person name="Cheng H."/>
            <person name="Wu Y.-H."/>
            <person name="Xu X.-W."/>
            <person name="Guo L.-L."/>
        </authorList>
    </citation>
    <scope>NUCLEOTIDE SEQUENCE [LARGE SCALE GENOMIC DNA]</scope>
    <source>
        <strain evidence="4 5">JN25</strain>
    </source>
</reference>
<evidence type="ECO:0000313" key="5">
    <source>
        <dbReference type="Proteomes" id="UP000266385"/>
    </source>
</evidence>
<dbReference type="InterPro" id="IPR003488">
    <property type="entry name" value="DprA"/>
</dbReference>
<dbReference type="GO" id="GO:0009294">
    <property type="term" value="P:DNA-mediated transformation"/>
    <property type="evidence" value="ECO:0007669"/>
    <property type="project" value="InterPro"/>
</dbReference>
<dbReference type="NCBIfam" id="TIGR00732">
    <property type="entry name" value="dprA"/>
    <property type="match status" value="1"/>
</dbReference>